<keyword evidence="3" id="KW-1185">Reference proteome</keyword>
<evidence type="ECO:0000256" key="1">
    <source>
        <dbReference type="SAM" id="Phobius"/>
    </source>
</evidence>
<name>A0A1H8LJD8_9SPHI</name>
<dbReference type="InterPro" id="IPR009339">
    <property type="entry name" value="DUF998"/>
</dbReference>
<keyword evidence="1" id="KW-0472">Membrane</keyword>
<dbReference type="EMBL" id="FOCL01000005">
    <property type="protein sequence ID" value="SEO04878.1"/>
    <property type="molecule type" value="Genomic_DNA"/>
</dbReference>
<organism evidence="2 3">
    <name type="scientific">Mucilaginibacter gossypiicola</name>
    <dbReference type="NCBI Taxonomy" id="551995"/>
    <lineage>
        <taxon>Bacteria</taxon>
        <taxon>Pseudomonadati</taxon>
        <taxon>Bacteroidota</taxon>
        <taxon>Sphingobacteriia</taxon>
        <taxon>Sphingobacteriales</taxon>
        <taxon>Sphingobacteriaceae</taxon>
        <taxon>Mucilaginibacter</taxon>
    </lineage>
</organism>
<dbReference type="OrthoDB" id="791654at2"/>
<protein>
    <submittedName>
        <fullName evidence="2">Hypothetical membrane protein</fullName>
    </submittedName>
</protein>
<evidence type="ECO:0000313" key="3">
    <source>
        <dbReference type="Proteomes" id="UP000198942"/>
    </source>
</evidence>
<feature type="transmembrane region" description="Helical" evidence="1">
    <location>
        <begin position="158"/>
        <end position="178"/>
    </location>
</feature>
<keyword evidence="1" id="KW-1133">Transmembrane helix</keyword>
<reference evidence="3" key="1">
    <citation type="submission" date="2016-10" db="EMBL/GenBank/DDBJ databases">
        <authorList>
            <person name="Varghese N."/>
            <person name="Submissions S."/>
        </authorList>
    </citation>
    <scope>NUCLEOTIDE SEQUENCE [LARGE SCALE GENOMIC DNA]</scope>
    <source>
        <strain evidence="3">Gh-48</strain>
    </source>
</reference>
<dbReference type="STRING" id="551995.SAMN05192574_105110"/>
<feature type="transmembrane region" description="Helical" evidence="1">
    <location>
        <begin position="74"/>
        <end position="93"/>
    </location>
</feature>
<dbReference type="Proteomes" id="UP000198942">
    <property type="component" value="Unassembled WGS sequence"/>
</dbReference>
<sequence>MFNINFVLIERKTIQASLKMDTKPMLYTGIIIPVVFWLSTLVCGFVHGNYNHISNTISELGAIGTKSETLMETFTLLDTVLSVFFMAGLFIACSQLELSILPVFGVIGFPIMFGWAAIFHSGNPLHSASGPVFLLLYVGALLSVILWRGKEFRRIRKLSLLSLCIMLLIFIRFIPSATIQNNYTGLIQRFAHLGWSVWFVSLGSCLIKLLNNKEQHQLK</sequence>
<accession>A0A1H8LJD8</accession>
<feature type="transmembrane region" description="Helical" evidence="1">
    <location>
        <begin position="190"/>
        <end position="210"/>
    </location>
</feature>
<feature type="transmembrane region" description="Helical" evidence="1">
    <location>
        <begin position="25"/>
        <end position="47"/>
    </location>
</feature>
<keyword evidence="1" id="KW-0812">Transmembrane</keyword>
<proteinExistence type="predicted"/>
<dbReference type="Pfam" id="PF06197">
    <property type="entry name" value="DUF998"/>
    <property type="match status" value="1"/>
</dbReference>
<feature type="transmembrane region" description="Helical" evidence="1">
    <location>
        <begin position="100"/>
        <end position="119"/>
    </location>
</feature>
<evidence type="ECO:0000313" key="2">
    <source>
        <dbReference type="EMBL" id="SEO04878.1"/>
    </source>
</evidence>
<gene>
    <name evidence="2" type="ORF">SAMN05192574_105110</name>
</gene>
<feature type="transmembrane region" description="Helical" evidence="1">
    <location>
        <begin position="125"/>
        <end position="146"/>
    </location>
</feature>
<dbReference type="AlphaFoldDB" id="A0A1H8LJD8"/>